<evidence type="ECO:0000256" key="3">
    <source>
        <dbReference type="ARBA" id="ARBA00022448"/>
    </source>
</evidence>
<dbReference type="AlphaFoldDB" id="A0A7W8HHC0"/>
<evidence type="ECO:0000256" key="5">
    <source>
        <dbReference type="ARBA" id="ARBA00022519"/>
    </source>
</evidence>
<evidence type="ECO:0000259" key="12">
    <source>
        <dbReference type="Pfam" id="PF26002"/>
    </source>
</evidence>
<dbReference type="PANTHER" id="PTHR30386">
    <property type="entry name" value="MEMBRANE FUSION SUBUNIT OF EMRAB-TOLC MULTIDRUG EFFLUX PUMP"/>
    <property type="match status" value="1"/>
</dbReference>
<keyword evidence="7" id="KW-1133">Transmembrane helix</keyword>
<gene>
    <name evidence="13" type="ORF">HNQ70_002058</name>
</gene>
<keyword evidence="14" id="KW-1185">Reference proteome</keyword>
<dbReference type="Pfam" id="PF26002">
    <property type="entry name" value="Beta-barrel_AprE"/>
    <property type="match status" value="1"/>
</dbReference>
<keyword evidence="10" id="KW-0175">Coiled coil</keyword>
<evidence type="ECO:0000256" key="4">
    <source>
        <dbReference type="ARBA" id="ARBA00022475"/>
    </source>
</evidence>
<feature type="domain" description="AprE-like beta-barrel" evidence="12">
    <location>
        <begin position="255"/>
        <end position="345"/>
    </location>
</feature>
<keyword evidence="6" id="KW-0812">Transmembrane</keyword>
<evidence type="ECO:0000256" key="6">
    <source>
        <dbReference type="ARBA" id="ARBA00022692"/>
    </source>
</evidence>
<evidence type="ECO:0000256" key="2">
    <source>
        <dbReference type="ARBA" id="ARBA00009477"/>
    </source>
</evidence>
<keyword evidence="5 9" id="KW-0997">Cell inner membrane</keyword>
<reference evidence="13 14" key="1">
    <citation type="submission" date="2020-08" db="EMBL/GenBank/DDBJ databases">
        <title>Genomic Encyclopedia of Type Strains, Phase IV (KMG-IV): sequencing the most valuable type-strain genomes for metagenomic binning, comparative biology and taxonomic classification.</title>
        <authorList>
            <person name="Goeker M."/>
        </authorList>
    </citation>
    <scope>NUCLEOTIDE SEQUENCE [LARGE SCALE GENOMIC DNA]</scope>
    <source>
        <strain evidence="13 14">DSM 29781</strain>
    </source>
</reference>
<evidence type="ECO:0000256" key="7">
    <source>
        <dbReference type="ARBA" id="ARBA00022989"/>
    </source>
</evidence>
<keyword evidence="13" id="KW-0645">Protease</keyword>
<dbReference type="PROSITE" id="PS00543">
    <property type="entry name" value="HLYD_FAMILY"/>
    <property type="match status" value="1"/>
</dbReference>
<dbReference type="GO" id="GO:0009306">
    <property type="term" value="P:protein secretion"/>
    <property type="evidence" value="ECO:0007669"/>
    <property type="project" value="InterPro"/>
</dbReference>
<dbReference type="PANTHER" id="PTHR30386:SF17">
    <property type="entry name" value="ALKALINE PROTEASE SECRETION PROTEIN APRE"/>
    <property type="match status" value="1"/>
</dbReference>
<dbReference type="InterPro" id="IPR058982">
    <property type="entry name" value="Beta-barrel_AprE"/>
</dbReference>
<dbReference type="InterPro" id="IPR010129">
    <property type="entry name" value="T1SS_HlyD"/>
</dbReference>
<evidence type="ECO:0000256" key="8">
    <source>
        <dbReference type="ARBA" id="ARBA00023136"/>
    </source>
</evidence>
<dbReference type="GO" id="GO:0006508">
    <property type="term" value="P:proteolysis"/>
    <property type="evidence" value="ECO:0007669"/>
    <property type="project" value="UniProtKB-KW"/>
</dbReference>
<dbReference type="Proteomes" id="UP000532440">
    <property type="component" value="Unassembled WGS sequence"/>
</dbReference>
<dbReference type="Gene3D" id="2.40.30.170">
    <property type="match status" value="1"/>
</dbReference>
<evidence type="ECO:0000313" key="13">
    <source>
        <dbReference type="EMBL" id="MBB5272044.1"/>
    </source>
</evidence>
<keyword evidence="8" id="KW-0472">Membrane</keyword>
<accession>A0A7W8HHC0</accession>
<feature type="coiled-coil region" evidence="10">
    <location>
        <begin position="157"/>
        <end position="184"/>
    </location>
</feature>
<sequence>MVREGDQVDQGQALVRLDEAVSRANFEAVRQRYFGLSAMHSRLLAEQVSAAGIAFRDDVLRAAREDSYLAQQLDTQRQFFRTRRQGLEAELQSVRESVEGQRAQREAARQMMTQRQRQQSLLQEELDKLRGLVAEGYAPRNRQLELERQMADLHAAQADLRGTIERATRTIAELEQRVLARRADFRKEVGAQLADVAREVQADAEKYTAVSNELRRVDIVAPAAGQVVGLAVQTVGAVVQPGQKLMDIVPREQELLLEAQIAPHLIDKVAPGLPADIRFSAFTHSPQLVVEGRVVSVSGDLLADPANPQFSYFLARLRVTPEGMRALGGRQMQPGMPAEVIIRTGERSMLTYLLGPLTRRIAASMKEE</sequence>
<dbReference type="InterPro" id="IPR006144">
    <property type="entry name" value="Secretion_HlyD_CS"/>
</dbReference>
<feature type="coiled-coil region" evidence="10">
    <location>
        <begin position="70"/>
        <end position="104"/>
    </location>
</feature>
<proteinExistence type="inferred from homology"/>
<keyword evidence="13" id="KW-0378">Hydrolase</keyword>
<name>A0A7W8HHC0_9BURK</name>
<comment type="caution">
    <text evidence="13">The sequence shown here is derived from an EMBL/GenBank/DDBJ whole genome shotgun (WGS) entry which is preliminary data.</text>
</comment>
<dbReference type="NCBIfam" id="TIGR01843">
    <property type="entry name" value="type_I_hlyD"/>
    <property type="match status" value="1"/>
</dbReference>
<dbReference type="GO" id="GO:0005886">
    <property type="term" value="C:plasma membrane"/>
    <property type="evidence" value="ECO:0007669"/>
    <property type="project" value="UniProtKB-SubCell"/>
</dbReference>
<comment type="similarity">
    <text evidence="2 9">Belongs to the membrane fusion protein (MFP) (TC 8.A.1) family.</text>
</comment>
<evidence type="ECO:0000313" key="14">
    <source>
        <dbReference type="Proteomes" id="UP000532440"/>
    </source>
</evidence>
<evidence type="ECO:0000256" key="1">
    <source>
        <dbReference type="ARBA" id="ARBA00004377"/>
    </source>
</evidence>
<comment type="subcellular location">
    <subcellularLocation>
        <location evidence="1 9">Cell inner membrane</location>
        <topology evidence="1 9">Single-pass membrane protein</topology>
    </subcellularLocation>
</comment>
<dbReference type="EMBL" id="JACHGB010000004">
    <property type="protein sequence ID" value="MBB5272044.1"/>
    <property type="molecule type" value="Genomic_DNA"/>
</dbReference>
<evidence type="ECO:0000256" key="10">
    <source>
        <dbReference type="SAM" id="Coils"/>
    </source>
</evidence>
<keyword evidence="3 9" id="KW-0813">Transport</keyword>
<organism evidence="13 14">
    <name type="scientific">Quisquiliibacterium transsilvanicum</name>
    <dbReference type="NCBI Taxonomy" id="1549638"/>
    <lineage>
        <taxon>Bacteria</taxon>
        <taxon>Pseudomonadati</taxon>
        <taxon>Pseudomonadota</taxon>
        <taxon>Betaproteobacteria</taxon>
        <taxon>Burkholderiales</taxon>
        <taxon>Burkholderiaceae</taxon>
        <taxon>Quisquiliibacterium</taxon>
    </lineage>
</organism>
<dbReference type="InterPro" id="IPR050739">
    <property type="entry name" value="MFP"/>
</dbReference>
<dbReference type="PRINTS" id="PR01490">
    <property type="entry name" value="RTXTOXIND"/>
</dbReference>
<dbReference type="Pfam" id="PF25994">
    <property type="entry name" value="HH_AprE"/>
    <property type="match status" value="1"/>
</dbReference>
<dbReference type="GO" id="GO:0008233">
    <property type="term" value="F:peptidase activity"/>
    <property type="evidence" value="ECO:0007669"/>
    <property type="project" value="UniProtKB-KW"/>
</dbReference>
<protein>
    <recommendedName>
        <fullName evidence="9">Membrane fusion protein (MFP) family protein</fullName>
    </recommendedName>
</protein>
<evidence type="ECO:0000256" key="9">
    <source>
        <dbReference type="RuleBase" id="RU365093"/>
    </source>
</evidence>
<feature type="domain" description="AprE-like long alpha-helical hairpin" evidence="11">
    <location>
        <begin position="22"/>
        <end position="211"/>
    </location>
</feature>
<keyword evidence="4 9" id="KW-1003">Cell membrane</keyword>
<evidence type="ECO:0000259" key="11">
    <source>
        <dbReference type="Pfam" id="PF25994"/>
    </source>
</evidence>
<dbReference type="InterPro" id="IPR058781">
    <property type="entry name" value="HH_AprE-like"/>
</dbReference>